<evidence type="ECO:0008006" key="4">
    <source>
        <dbReference type="Google" id="ProtNLM"/>
    </source>
</evidence>
<dbReference type="AlphaFoldDB" id="A0A7W8M8S2"/>
<evidence type="ECO:0000256" key="1">
    <source>
        <dbReference type="SAM" id="Phobius"/>
    </source>
</evidence>
<accession>A0A7W8M8S2</accession>
<keyword evidence="1" id="KW-0472">Membrane</keyword>
<protein>
    <recommendedName>
        <fullName evidence="4">MFS transporter permease</fullName>
    </recommendedName>
</protein>
<feature type="transmembrane region" description="Helical" evidence="1">
    <location>
        <begin position="93"/>
        <end position="112"/>
    </location>
</feature>
<feature type="transmembrane region" description="Helical" evidence="1">
    <location>
        <begin position="153"/>
        <end position="172"/>
    </location>
</feature>
<dbReference type="RefSeq" id="WP_183966888.1">
    <property type="nucleotide sequence ID" value="NZ_BAABEW010000023.1"/>
</dbReference>
<evidence type="ECO:0000313" key="3">
    <source>
        <dbReference type="Proteomes" id="UP000532440"/>
    </source>
</evidence>
<organism evidence="2 3">
    <name type="scientific">Quisquiliibacterium transsilvanicum</name>
    <dbReference type="NCBI Taxonomy" id="1549638"/>
    <lineage>
        <taxon>Bacteria</taxon>
        <taxon>Pseudomonadati</taxon>
        <taxon>Pseudomonadota</taxon>
        <taxon>Betaproteobacteria</taxon>
        <taxon>Burkholderiales</taxon>
        <taxon>Burkholderiaceae</taxon>
        <taxon>Quisquiliibacterium</taxon>
    </lineage>
</organism>
<keyword evidence="3" id="KW-1185">Reference proteome</keyword>
<feature type="transmembrane region" description="Helical" evidence="1">
    <location>
        <begin position="184"/>
        <end position="202"/>
    </location>
</feature>
<dbReference type="Pfam" id="PF19540">
    <property type="entry name" value="DUF6064"/>
    <property type="match status" value="1"/>
</dbReference>
<name>A0A7W8M8S2_9BURK</name>
<dbReference type="Proteomes" id="UP000532440">
    <property type="component" value="Unassembled WGS sequence"/>
</dbReference>
<evidence type="ECO:0000313" key="2">
    <source>
        <dbReference type="EMBL" id="MBB5271947.1"/>
    </source>
</evidence>
<proteinExistence type="predicted"/>
<comment type="caution">
    <text evidence="2">The sequence shown here is derived from an EMBL/GenBank/DDBJ whole genome shotgun (WGS) entry which is preliminary data.</text>
</comment>
<keyword evidence="1" id="KW-0812">Transmembrane</keyword>
<keyword evidence="1" id="KW-1133">Transmembrane helix</keyword>
<sequence>MDDWLSYRPSDFLMFSPRVYWRLFESMNEAWWPAQPIVLALGAGCLLALGRPGPGGAGTALRVSAGLLAGCWALAGWVFMLERFVPVNWPARGYAALFLLQAAALLVPAVAGSLRLAADRLRRGAALMLGLWALAVHPLLAAADGRPWTQAEVFGLAPDPTAIGTLAFLLAVRGESMAARRWLRGLWLLPLAWCVLSAITLATMGSPQAWAILAAAVLAAATAWRR</sequence>
<reference evidence="2 3" key="1">
    <citation type="submission" date="2020-08" db="EMBL/GenBank/DDBJ databases">
        <title>Genomic Encyclopedia of Type Strains, Phase IV (KMG-IV): sequencing the most valuable type-strain genomes for metagenomic binning, comparative biology and taxonomic classification.</title>
        <authorList>
            <person name="Goeker M."/>
        </authorList>
    </citation>
    <scope>NUCLEOTIDE SEQUENCE [LARGE SCALE GENOMIC DNA]</scope>
    <source>
        <strain evidence="2 3">DSM 29781</strain>
    </source>
</reference>
<dbReference type="EMBL" id="JACHGB010000004">
    <property type="protein sequence ID" value="MBB5271947.1"/>
    <property type="molecule type" value="Genomic_DNA"/>
</dbReference>
<feature type="transmembrane region" description="Helical" evidence="1">
    <location>
        <begin position="61"/>
        <end position="81"/>
    </location>
</feature>
<feature type="transmembrane region" description="Helical" evidence="1">
    <location>
        <begin position="124"/>
        <end position="141"/>
    </location>
</feature>
<feature type="transmembrane region" description="Helical" evidence="1">
    <location>
        <begin position="30"/>
        <end position="49"/>
    </location>
</feature>
<dbReference type="InterPro" id="IPR045708">
    <property type="entry name" value="DUF6064"/>
</dbReference>
<feature type="transmembrane region" description="Helical" evidence="1">
    <location>
        <begin position="208"/>
        <end position="224"/>
    </location>
</feature>
<gene>
    <name evidence="2" type="ORF">HNQ70_001961</name>
</gene>